<dbReference type="GO" id="GO:0016020">
    <property type="term" value="C:membrane"/>
    <property type="evidence" value="ECO:0007669"/>
    <property type="project" value="InterPro"/>
</dbReference>
<accession>T0ZCN3</accession>
<reference evidence="10" key="2">
    <citation type="journal article" date="2014" name="ISME J.">
        <title>Microbial stratification in low pH oxic and suboxic macroscopic growths along an acid mine drainage.</title>
        <authorList>
            <person name="Mendez-Garcia C."/>
            <person name="Mesa V."/>
            <person name="Sprenger R.R."/>
            <person name="Richter M."/>
            <person name="Diez M.S."/>
            <person name="Solano J."/>
            <person name="Bargiela R."/>
            <person name="Golyshina O.V."/>
            <person name="Manteca A."/>
            <person name="Ramos J.L."/>
            <person name="Gallego J.R."/>
            <person name="Llorente I."/>
            <person name="Martins Dos Santos V.A."/>
            <person name="Jensen O.N."/>
            <person name="Pelaez A.I."/>
            <person name="Sanchez J."/>
            <person name="Ferrer M."/>
        </authorList>
    </citation>
    <scope>NUCLEOTIDE SEQUENCE</scope>
</reference>
<dbReference type="GO" id="GO:0009678">
    <property type="term" value="F:diphosphate hydrolysis-driven proton transmembrane transporter activity"/>
    <property type="evidence" value="ECO:0007669"/>
    <property type="project" value="InterPro"/>
</dbReference>
<evidence type="ECO:0000256" key="2">
    <source>
        <dbReference type="ARBA" id="ARBA00022448"/>
    </source>
</evidence>
<sequence>MGGDELMSVNLWLWTAIAAGVLAVVYGVFSTAAIVRLPAGNARMQEIAAAIHTGAKAYLNRQYTTILLVGIVVFVILGVFLGWPTAGGFAVGALLSGAAGYIGMNISVRANVRTAQAATKGLNAALAVAFRGGAVTGMLVAGLGLLGVSGYFMILRHLIGEQQALHAIVGVAFGGSLISIFARLGGGIFTKGADVGADLVGKVEAGIPEDDPRNPAV</sequence>
<dbReference type="EC" id="3.6.1.1" evidence="10"/>
<dbReference type="PANTHER" id="PTHR31998">
    <property type="entry name" value="K(+)-INSENSITIVE PYROPHOSPHATE-ENERGIZED PROTON PUMP"/>
    <property type="match status" value="1"/>
</dbReference>
<evidence type="ECO:0000256" key="4">
    <source>
        <dbReference type="ARBA" id="ARBA00022842"/>
    </source>
</evidence>
<gene>
    <name evidence="10" type="ORF">B1A_16025</name>
</gene>
<feature type="transmembrane region" description="Helical" evidence="9">
    <location>
        <begin position="63"/>
        <end position="83"/>
    </location>
</feature>
<evidence type="ECO:0000256" key="8">
    <source>
        <dbReference type="ARBA" id="ARBA00023136"/>
    </source>
</evidence>
<dbReference type="GO" id="GO:0004427">
    <property type="term" value="F:inorganic diphosphate phosphatase activity"/>
    <property type="evidence" value="ECO:0007669"/>
    <property type="project" value="UniProtKB-EC"/>
</dbReference>
<dbReference type="Pfam" id="PF03030">
    <property type="entry name" value="H_PPase"/>
    <property type="match status" value="1"/>
</dbReference>
<evidence type="ECO:0000256" key="7">
    <source>
        <dbReference type="ARBA" id="ARBA00023065"/>
    </source>
</evidence>
<reference evidence="10" key="1">
    <citation type="submission" date="2013-08" db="EMBL/GenBank/DDBJ databases">
        <authorList>
            <person name="Mendez C."/>
            <person name="Richter M."/>
            <person name="Ferrer M."/>
            <person name="Sanchez J."/>
        </authorList>
    </citation>
    <scope>NUCLEOTIDE SEQUENCE</scope>
</reference>
<protein>
    <submittedName>
        <fullName evidence="10">Inorganic H+ pyrophosphatase</fullName>
        <ecNumber evidence="10">3.6.1.1</ecNumber>
    </submittedName>
</protein>
<evidence type="ECO:0000256" key="1">
    <source>
        <dbReference type="ARBA" id="ARBA00004127"/>
    </source>
</evidence>
<feature type="transmembrane region" description="Helical" evidence="9">
    <location>
        <begin position="164"/>
        <end position="182"/>
    </location>
</feature>
<dbReference type="AlphaFoldDB" id="T0ZCN3"/>
<dbReference type="EMBL" id="AUZX01011777">
    <property type="protein sequence ID" value="EQD41932.1"/>
    <property type="molecule type" value="Genomic_DNA"/>
</dbReference>
<evidence type="ECO:0000256" key="6">
    <source>
        <dbReference type="ARBA" id="ARBA00022989"/>
    </source>
</evidence>
<keyword evidence="4" id="KW-0460">Magnesium</keyword>
<name>T0ZCN3_9ZZZZ</name>
<evidence type="ECO:0000256" key="3">
    <source>
        <dbReference type="ARBA" id="ARBA00022692"/>
    </source>
</evidence>
<comment type="subcellular location">
    <subcellularLocation>
        <location evidence="1">Endomembrane system</location>
        <topology evidence="1">Multi-pass membrane protein</topology>
    </subcellularLocation>
</comment>
<keyword evidence="8 9" id="KW-0472">Membrane</keyword>
<keyword evidence="6 9" id="KW-1133">Transmembrane helix</keyword>
<keyword evidence="3 9" id="KW-0812">Transmembrane</keyword>
<comment type="caution">
    <text evidence="10">The sequence shown here is derived from an EMBL/GenBank/DDBJ whole genome shotgun (WGS) entry which is preliminary data.</text>
</comment>
<keyword evidence="2" id="KW-0813">Transport</keyword>
<keyword evidence="5" id="KW-1278">Translocase</keyword>
<feature type="transmembrane region" description="Helical" evidence="9">
    <location>
        <begin position="128"/>
        <end position="152"/>
    </location>
</feature>
<keyword evidence="7" id="KW-0406">Ion transport</keyword>
<feature type="transmembrane region" description="Helical" evidence="9">
    <location>
        <begin position="89"/>
        <end position="108"/>
    </location>
</feature>
<keyword evidence="10" id="KW-0378">Hydrolase</keyword>
<evidence type="ECO:0000256" key="9">
    <source>
        <dbReference type="SAM" id="Phobius"/>
    </source>
</evidence>
<proteinExistence type="predicted"/>
<dbReference type="GO" id="GO:0012505">
    <property type="term" value="C:endomembrane system"/>
    <property type="evidence" value="ECO:0007669"/>
    <property type="project" value="UniProtKB-SubCell"/>
</dbReference>
<dbReference type="InterPro" id="IPR004131">
    <property type="entry name" value="PPase-energised_H-pump"/>
</dbReference>
<feature type="non-terminal residue" evidence="10">
    <location>
        <position position="217"/>
    </location>
</feature>
<evidence type="ECO:0000256" key="5">
    <source>
        <dbReference type="ARBA" id="ARBA00022967"/>
    </source>
</evidence>
<evidence type="ECO:0000313" key="10">
    <source>
        <dbReference type="EMBL" id="EQD41932.1"/>
    </source>
</evidence>
<feature type="transmembrane region" description="Helical" evidence="9">
    <location>
        <begin position="12"/>
        <end position="35"/>
    </location>
</feature>
<organism evidence="10">
    <name type="scientific">mine drainage metagenome</name>
    <dbReference type="NCBI Taxonomy" id="410659"/>
    <lineage>
        <taxon>unclassified sequences</taxon>
        <taxon>metagenomes</taxon>
        <taxon>ecological metagenomes</taxon>
    </lineage>
</organism>